<dbReference type="PANTHER" id="PTHR10073">
    <property type="entry name" value="DNA MISMATCH REPAIR PROTEIN MLH, PMS, MUTL"/>
    <property type="match status" value="1"/>
</dbReference>
<evidence type="ECO:0000256" key="3">
    <source>
        <dbReference type="ARBA" id="ARBA00022763"/>
    </source>
</evidence>
<dbReference type="FunFam" id="3.30.565.10:FF:000003">
    <property type="entry name" value="DNA mismatch repair endonuclease MutL"/>
    <property type="match status" value="1"/>
</dbReference>
<evidence type="ECO:0000256" key="2">
    <source>
        <dbReference type="ARBA" id="ARBA00021975"/>
    </source>
</evidence>
<dbReference type="SUPFAM" id="SSF54211">
    <property type="entry name" value="Ribosomal protein S5 domain 2-like"/>
    <property type="match status" value="1"/>
</dbReference>
<dbReference type="CDD" id="cd00782">
    <property type="entry name" value="MutL_Trans"/>
    <property type="match status" value="1"/>
</dbReference>
<evidence type="ECO:0000259" key="6">
    <source>
        <dbReference type="SMART" id="SM00853"/>
    </source>
</evidence>
<evidence type="ECO:0000313" key="9">
    <source>
        <dbReference type="Proteomes" id="UP000237608"/>
    </source>
</evidence>
<protein>
    <recommendedName>
        <fullName evidence="2 5">DNA mismatch repair protein MutL</fullName>
    </recommendedName>
</protein>
<dbReference type="InterPro" id="IPR020667">
    <property type="entry name" value="DNA_mismatch_repair_MutL"/>
</dbReference>
<dbReference type="InterPro" id="IPR014762">
    <property type="entry name" value="DNA_mismatch_repair_CS"/>
</dbReference>
<dbReference type="GO" id="GO:0006298">
    <property type="term" value="P:mismatch repair"/>
    <property type="evidence" value="ECO:0007669"/>
    <property type="project" value="UniProtKB-UniRule"/>
</dbReference>
<dbReference type="InterPro" id="IPR036890">
    <property type="entry name" value="HATPase_C_sf"/>
</dbReference>
<accession>A0A2S7WA26</accession>
<dbReference type="InterPro" id="IPR037198">
    <property type="entry name" value="MutL_C_sf"/>
</dbReference>
<dbReference type="InterPro" id="IPR020568">
    <property type="entry name" value="Ribosomal_Su5_D2-typ_SF"/>
</dbReference>
<organism evidence="8 9">
    <name type="scientific">Polaribacter gangjinensis</name>
    <dbReference type="NCBI Taxonomy" id="574710"/>
    <lineage>
        <taxon>Bacteria</taxon>
        <taxon>Pseudomonadati</taxon>
        <taxon>Bacteroidota</taxon>
        <taxon>Flavobacteriia</taxon>
        <taxon>Flavobacteriales</taxon>
        <taxon>Flavobacteriaceae</taxon>
    </lineage>
</organism>
<keyword evidence="4 5" id="KW-0234">DNA repair</keyword>
<dbReference type="Gene3D" id="3.30.565.10">
    <property type="entry name" value="Histidine kinase-like ATPase, C-terminal domain"/>
    <property type="match status" value="1"/>
</dbReference>
<comment type="caution">
    <text evidence="8">The sequence shown here is derived from an EMBL/GenBank/DDBJ whole genome shotgun (WGS) entry which is preliminary data.</text>
</comment>
<dbReference type="InterPro" id="IPR042120">
    <property type="entry name" value="MutL_C_dimsub"/>
</dbReference>
<comment type="function">
    <text evidence="5">This protein is involved in the repair of mismatches in DNA. It is required for dam-dependent methyl-directed DNA mismatch repair. May act as a 'molecular matchmaker', a protein that promotes the formation of a stable complex between two or more DNA-binding proteins in an ATP-dependent manner without itself being part of a final effector complex.</text>
</comment>
<evidence type="ECO:0000313" key="8">
    <source>
        <dbReference type="EMBL" id="PQJ74121.1"/>
    </source>
</evidence>
<dbReference type="CDD" id="cd16926">
    <property type="entry name" value="HATPase_MutL-MLH-PMS-like"/>
    <property type="match status" value="1"/>
</dbReference>
<reference evidence="8 9" key="1">
    <citation type="submission" date="2016-12" db="EMBL/GenBank/DDBJ databases">
        <title>Trade-off between light-utilization and light-protection in marine flavobacteria.</title>
        <authorList>
            <person name="Kumagai Y."/>
            <person name="Yoshizawa S."/>
            <person name="Kogure K."/>
            <person name="Iwasaki W."/>
        </authorList>
    </citation>
    <scope>NUCLEOTIDE SEQUENCE [LARGE SCALE GENOMIC DNA]</scope>
    <source>
        <strain evidence="8 9">KCTC 22729</strain>
    </source>
</reference>
<dbReference type="InterPro" id="IPR002099">
    <property type="entry name" value="MutL/Mlh/PMS"/>
</dbReference>
<evidence type="ECO:0000259" key="7">
    <source>
        <dbReference type="SMART" id="SM01340"/>
    </source>
</evidence>
<dbReference type="HAMAP" id="MF_00149">
    <property type="entry name" value="DNA_mis_repair"/>
    <property type="match status" value="1"/>
</dbReference>
<gene>
    <name evidence="5" type="primary">mutL</name>
    <name evidence="8" type="ORF">BTO13_02005</name>
</gene>
<dbReference type="Pfam" id="PF01119">
    <property type="entry name" value="DNA_mis_repair"/>
    <property type="match status" value="1"/>
</dbReference>
<dbReference type="SMART" id="SM01340">
    <property type="entry name" value="DNA_mis_repair"/>
    <property type="match status" value="1"/>
</dbReference>
<comment type="similarity">
    <text evidence="1 5">Belongs to the DNA mismatch repair MutL/HexB family.</text>
</comment>
<dbReference type="SMART" id="SM00853">
    <property type="entry name" value="MutL_C"/>
    <property type="match status" value="1"/>
</dbReference>
<dbReference type="GO" id="GO:0005524">
    <property type="term" value="F:ATP binding"/>
    <property type="evidence" value="ECO:0007669"/>
    <property type="project" value="InterPro"/>
</dbReference>
<dbReference type="PANTHER" id="PTHR10073:SF12">
    <property type="entry name" value="DNA MISMATCH REPAIR PROTEIN MLH1"/>
    <property type="match status" value="1"/>
</dbReference>
<dbReference type="EMBL" id="MSCL01000001">
    <property type="protein sequence ID" value="PQJ74121.1"/>
    <property type="molecule type" value="Genomic_DNA"/>
</dbReference>
<feature type="domain" description="MutL C-terminal dimerisation" evidence="6">
    <location>
        <begin position="419"/>
        <end position="561"/>
    </location>
</feature>
<dbReference type="AlphaFoldDB" id="A0A2S7WA26"/>
<dbReference type="SUPFAM" id="SSF118116">
    <property type="entry name" value="DNA mismatch repair protein MutL"/>
    <property type="match status" value="1"/>
</dbReference>
<dbReference type="Gene3D" id="3.30.1370.100">
    <property type="entry name" value="MutL, C-terminal domain, regulatory subdomain"/>
    <property type="match status" value="1"/>
</dbReference>
<dbReference type="InterPro" id="IPR013507">
    <property type="entry name" value="DNA_mismatch_S5_2-like"/>
</dbReference>
<dbReference type="Gene3D" id="3.30.1540.20">
    <property type="entry name" value="MutL, C-terminal domain, dimerisation subdomain"/>
    <property type="match status" value="1"/>
</dbReference>
<dbReference type="InterPro" id="IPR014790">
    <property type="entry name" value="MutL_C"/>
</dbReference>
<dbReference type="InterPro" id="IPR042121">
    <property type="entry name" value="MutL_C_regsub"/>
</dbReference>
<evidence type="ECO:0000256" key="4">
    <source>
        <dbReference type="ARBA" id="ARBA00023204"/>
    </source>
</evidence>
<dbReference type="Pfam" id="PF08676">
    <property type="entry name" value="MutL_C"/>
    <property type="match status" value="1"/>
</dbReference>
<dbReference type="GO" id="GO:0030983">
    <property type="term" value="F:mismatched DNA binding"/>
    <property type="evidence" value="ECO:0007669"/>
    <property type="project" value="InterPro"/>
</dbReference>
<name>A0A2S7WA26_9FLAO</name>
<dbReference type="GO" id="GO:0016887">
    <property type="term" value="F:ATP hydrolysis activity"/>
    <property type="evidence" value="ECO:0007669"/>
    <property type="project" value="InterPro"/>
</dbReference>
<dbReference type="GO" id="GO:0032300">
    <property type="term" value="C:mismatch repair complex"/>
    <property type="evidence" value="ECO:0007669"/>
    <property type="project" value="InterPro"/>
</dbReference>
<dbReference type="InterPro" id="IPR038973">
    <property type="entry name" value="MutL/Mlh/Pms-like"/>
</dbReference>
<dbReference type="Proteomes" id="UP000237608">
    <property type="component" value="Unassembled WGS sequence"/>
</dbReference>
<proteinExistence type="inferred from homology"/>
<dbReference type="OrthoDB" id="9763467at2"/>
<evidence type="ECO:0000256" key="5">
    <source>
        <dbReference type="HAMAP-Rule" id="MF_00149"/>
    </source>
</evidence>
<dbReference type="PROSITE" id="PS00058">
    <property type="entry name" value="DNA_MISMATCH_REPAIR_1"/>
    <property type="match status" value="1"/>
</dbReference>
<feature type="domain" description="DNA mismatch repair protein S5" evidence="7">
    <location>
        <begin position="209"/>
        <end position="327"/>
    </location>
</feature>
<keyword evidence="9" id="KW-1185">Reference proteome</keyword>
<sequence length="603" mass="68026">MSDIIQLLPDHVANQIAAGEVVQRPASVVKELLENAIDAGATDIKLLIKEAGKILIQVIDNGKGMSVTDARMCFERHATSKIRKAEDLFSLHTKGFRGEALASIAAIAHVELKTKQEDQELGTSIKIEGSKIVSQGFINTATGTSIAVKNLFYNIPARRKFLKSDTIETRHIIDEFQRVVLAHPGISFLLHHNDIEVYNLKSSNFRKRIVAVFGSKMNEKLVPIEEQTDIVAITGFVTKPSFSKKKRGEQFFFVNDRFIKNSYLNHAVVSAFEGLLETGSHPSYFLYLQVPANTIDINIHPTKTEIEFDNANALYAMLRATIKHSLGQYNVAPILDFNRDANLDIPYQLEKSSSLASTPKIIVDPNFNPFKEASQKEIHFPFNREKQTQNWESLYTSVEPLQEIQQEKLFENQQDKTQKTFQIQRKYIISLIKSGVVLIHQSLAHQRILYESFLESITVKEANSQQLLFPVKISFSSNEIEMIYTIKQELENAGFSFDEFTKDSVTIKGIPTSVTESKISIILEDLLNDINLEVPDTSYSHFDVMAKSFAKTLSIKTGTFLSEKEQENLVNDLFSCKEPSISPTGKSTFKTLTLQEIDNLFNS</sequence>
<keyword evidence="3 5" id="KW-0227">DNA damage</keyword>
<dbReference type="InterPro" id="IPR014721">
    <property type="entry name" value="Ribsml_uS5_D2-typ_fold_subgr"/>
</dbReference>
<dbReference type="Gene3D" id="3.30.230.10">
    <property type="match status" value="1"/>
</dbReference>
<dbReference type="Pfam" id="PF13589">
    <property type="entry name" value="HATPase_c_3"/>
    <property type="match status" value="1"/>
</dbReference>
<dbReference type="NCBIfam" id="TIGR00585">
    <property type="entry name" value="mutl"/>
    <property type="match status" value="1"/>
</dbReference>
<dbReference type="GO" id="GO:0140664">
    <property type="term" value="F:ATP-dependent DNA damage sensor activity"/>
    <property type="evidence" value="ECO:0007669"/>
    <property type="project" value="InterPro"/>
</dbReference>
<evidence type="ECO:0000256" key="1">
    <source>
        <dbReference type="ARBA" id="ARBA00006082"/>
    </source>
</evidence>
<dbReference type="RefSeq" id="WP_105045271.1">
    <property type="nucleotide sequence ID" value="NZ_CP150662.1"/>
</dbReference>
<dbReference type="SUPFAM" id="SSF55874">
    <property type="entry name" value="ATPase domain of HSP90 chaperone/DNA topoisomerase II/histidine kinase"/>
    <property type="match status" value="1"/>
</dbReference>